<dbReference type="GO" id="GO:0016757">
    <property type="term" value="F:glycosyltransferase activity"/>
    <property type="evidence" value="ECO:0007669"/>
    <property type="project" value="UniProtKB-KW"/>
</dbReference>
<comment type="caution">
    <text evidence="8">The sequence shown here is derived from an EMBL/GenBank/DDBJ whole genome shotgun (WGS) entry which is preliminary data.</text>
</comment>
<dbReference type="PANTHER" id="PTHR47844:SF1">
    <property type="entry name" value="EXOSTOSIN-LIKE 2"/>
    <property type="match status" value="1"/>
</dbReference>
<organism evidence="8 9">
    <name type="scientific">Fusarium irregulare</name>
    <dbReference type="NCBI Taxonomy" id="2494466"/>
    <lineage>
        <taxon>Eukaryota</taxon>
        <taxon>Fungi</taxon>
        <taxon>Dikarya</taxon>
        <taxon>Ascomycota</taxon>
        <taxon>Pezizomycotina</taxon>
        <taxon>Sordariomycetes</taxon>
        <taxon>Hypocreomycetidae</taxon>
        <taxon>Hypocreales</taxon>
        <taxon>Nectriaceae</taxon>
        <taxon>Fusarium</taxon>
        <taxon>Fusarium incarnatum-equiseti species complex</taxon>
    </lineage>
</organism>
<keyword evidence="2" id="KW-0328">Glycosyltransferase</keyword>
<dbReference type="Proteomes" id="UP001152130">
    <property type="component" value="Unassembled WGS sequence"/>
</dbReference>
<dbReference type="Pfam" id="PF13641">
    <property type="entry name" value="Glyco_tranf_2_3"/>
    <property type="match status" value="1"/>
</dbReference>
<dbReference type="GO" id="GO:0016020">
    <property type="term" value="C:membrane"/>
    <property type="evidence" value="ECO:0007669"/>
    <property type="project" value="UniProtKB-SubCell"/>
</dbReference>
<keyword evidence="9" id="KW-1185">Reference proteome</keyword>
<dbReference type="EMBL" id="JAPDHF010000007">
    <property type="protein sequence ID" value="KAJ4015555.1"/>
    <property type="molecule type" value="Genomic_DNA"/>
</dbReference>
<keyword evidence="4" id="KW-0812">Transmembrane</keyword>
<gene>
    <name evidence="8" type="ORF">NW766_005901</name>
</gene>
<dbReference type="SUPFAM" id="SSF53448">
    <property type="entry name" value="Nucleotide-diphospho-sugar transferases"/>
    <property type="match status" value="1"/>
</dbReference>
<dbReference type="PANTHER" id="PTHR47844">
    <property type="entry name" value="SYNTHASE CPS1, PUTATIVE (AFU_ORTHOLOGUE AFUA_7G02500)-RELATED"/>
    <property type="match status" value="1"/>
</dbReference>
<keyword evidence="7" id="KW-0325">Glycoprotein</keyword>
<evidence type="ECO:0000256" key="4">
    <source>
        <dbReference type="ARBA" id="ARBA00022692"/>
    </source>
</evidence>
<dbReference type="InterPro" id="IPR052427">
    <property type="entry name" value="Glycosyltrans_GT2/GT47"/>
</dbReference>
<keyword evidence="3" id="KW-0808">Transferase</keyword>
<evidence type="ECO:0000313" key="9">
    <source>
        <dbReference type="Proteomes" id="UP001152130"/>
    </source>
</evidence>
<evidence type="ECO:0000256" key="5">
    <source>
        <dbReference type="ARBA" id="ARBA00022989"/>
    </source>
</evidence>
<evidence type="ECO:0000256" key="2">
    <source>
        <dbReference type="ARBA" id="ARBA00022676"/>
    </source>
</evidence>
<keyword evidence="6" id="KW-0472">Membrane</keyword>
<dbReference type="InterPro" id="IPR029044">
    <property type="entry name" value="Nucleotide-diphossugar_trans"/>
</dbReference>
<evidence type="ECO:0000256" key="6">
    <source>
        <dbReference type="ARBA" id="ARBA00023136"/>
    </source>
</evidence>
<accession>A0A9W8UBW9</accession>
<proteinExistence type="predicted"/>
<name>A0A9W8UBW9_9HYPO</name>
<keyword evidence="5" id="KW-1133">Transmembrane helix</keyword>
<sequence>MRKKKYNPPVPIEKPTFPTDTVSILIVTIDTPDDFTNTLRNCLASQPKEIIIVTIPRDLERVESLASPVLDDAKKVPITILTVPKPGRRTQMALAAQEATGDILCFVDDDTVWPSNKVLPYLLAGFENPKVGGVVGRQSAWIPKERRNPDVLTPWEVAAIRKLSGNNEKQMLLHASGGGIWCLTGRTMLLRASAIKPGTFLDEWTNEIFWGRLIQTGEDSFLTRWLRDNGWELFHQDAPEAEVFTEVKTDSNYIGQLIRWRRNGFQAFIMQLFVDPGFRTIYRRDPYFARKLAEELGRPLITLVHLVGWILSIMYSTRVL</sequence>
<evidence type="ECO:0000256" key="7">
    <source>
        <dbReference type="ARBA" id="ARBA00023180"/>
    </source>
</evidence>
<evidence type="ECO:0000313" key="8">
    <source>
        <dbReference type="EMBL" id="KAJ4015555.1"/>
    </source>
</evidence>
<reference evidence="8" key="1">
    <citation type="submission" date="2022-10" db="EMBL/GenBank/DDBJ databases">
        <title>Fusarium specimens isolated from Avocado Roots.</title>
        <authorList>
            <person name="Stajich J."/>
            <person name="Roper C."/>
            <person name="Heimlech-Rivalta G."/>
        </authorList>
    </citation>
    <scope>NUCLEOTIDE SEQUENCE</scope>
    <source>
        <strain evidence="8">CF00143</strain>
    </source>
</reference>
<protein>
    <submittedName>
        <fullName evidence="8">Uncharacterized protein</fullName>
    </submittedName>
</protein>
<dbReference type="AlphaFoldDB" id="A0A9W8UBW9"/>
<evidence type="ECO:0000256" key="3">
    <source>
        <dbReference type="ARBA" id="ARBA00022679"/>
    </source>
</evidence>
<dbReference type="Gene3D" id="3.90.550.10">
    <property type="entry name" value="Spore Coat Polysaccharide Biosynthesis Protein SpsA, Chain A"/>
    <property type="match status" value="1"/>
</dbReference>
<comment type="subcellular location">
    <subcellularLocation>
        <location evidence="1">Membrane</location>
    </subcellularLocation>
</comment>
<evidence type="ECO:0000256" key="1">
    <source>
        <dbReference type="ARBA" id="ARBA00004370"/>
    </source>
</evidence>